<proteinExistence type="predicted"/>
<accession>A0ABM6LVJ0</accession>
<dbReference type="Pfam" id="PF14020">
    <property type="entry name" value="DUF4236"/>
    <property type="match status" value="1"/>
</dbReference>
<dbReference type="RefSeq" id="WP_088769069.1">
    <property type="nucleotide sequence ID" value="NZ_CP022133.1"/>
</dbReference>
<feature type="domain" description="DUF4236" evidence="2">
    <location>
        <begin position="3"/>
        <end position="53"/>
    </location>
</feature>
<organism evidence="3 4">
    <name type="scientific">Idiomarina piscisalsi</name>
    <dbReference type="NCBI Taxonomy" id="1096243"/>
    <lineage>
        <taxon>Bacteria</taxon>
        <taxon>Pseudomonadati</taxon>
        <taxon>Pseudomonadota</taxon>
        <taxon>Gammaproteobacteria</taxon>
        <taxon>Alteromonadales</taxon>
        <taxon>Idiomarinaceae</taxon>
        <taxon>Idiomarina</taxon>
    </lineage>
</organism>
<dbReference type="Proteomes" id="UP000197717">
    <property type="component" value="Chromosome"/>
</dbReference>
<feature type="transmembrane region" description="Helical" evidence="1">
    <location>
        <begin position="139"/>
        <end position="157"/>
    </location>
</feature>
<evidence type="ECO:0000313" key="4">
    <source>
        <dbReference type="Proteomes" id="UP000197717"/>
    </source>
</evidence>
<gene>
    <name evidence="3" type="ORF">CEW91_11150</name>
</gene>
<protein>
    <recommendedName>
        <fullName evidence="2">DUF4236 domain-containing protein</fullName>
    </recommendedName>
</protein>
<keyword evidence="1" id="KW-0812">Transmembrane</keyword>
<evidence type="ECO:0000259" key="2">
    <source>
        <dbReference type="Pfam" id="PF14020"/>
    </source>
</evidence>
<reference evidence="3 4" key="1">
    <citation type="submission" date="2017-06" db="EMBL/GenBank/DDBJ databases">
        <title>Complete genome sequence of Idiomarina piscisalsi strain 10PY1A isolated from soil of Soudi Arabia.</title>
        <authorList>
            <person name="Kim M.-C."/>
            <person name="Jung B.K."/>
            <person name="Budiyanto F."/>
            <person name="Nzila A."/>
            <person name="Shin J.-H."/>
        </authorList>
    </citation>
    <scope>NUCLEOTIDE SEQUENCE [LARGE SCALE GENOMIC DNA]</scope>
    <source>
        <strain evidence="3 4">10PY1A</strain>
    </source>
</reference>
<dbReference type="InterPro" id="IPR025330">
    <property type="entry name" value="DUF4236"/>
</dbReference>
<evidence type="ECO:0000313" key="3">
    <source>
        <dbReference type="EMBL" id="ASG66658.1"/>
    </source>
</evidence>
<name>A0ABM6LVJ0_9GAMM</name>
<evidence type="ECO:0000256" key="1">
    <source>
        <dbReference type="SAM" id="Phobius"/>
    </source>
</evidence>
<sequence length="358" mass="39363">MGFYIRKAISVGPFRFNLSKSGVGVSAGIKGLRFGTGPRGNYVHMGRGDLYYRKTLPSGSSGKNDAPNSHEFEQSDVNIKHEPLKEIESAHVAQMVDSSSTDLVAEMNGKRKKMRIWPSIAVFGTIITVIAFQNSETPTLAFIGLVLTVALTVIAAIKDSLRKTTVLFFELEPEIEALYQKLHDSFGQLSSSSSKWHVEAEGAVKDRKRNAGAASVIKRTSISLDIGNPPYVKTNVSVPSIPVGKQTLYFFPDKVLIFEPYGVGAVSYPNLRISVESTRFIEDGIVPRDAKVVDRTWKYVNKRGGPDKRFKDNLELPIALYEDLNFTSDTGLNERIEISRVGHGDGFSSAIAMLAKSI</sequence>
<feature type="transmembrane region" description="Helical" evidence="1">
    <location>
        <begin position="116"/>
        <end position="133"/>
    </location>
</feature>
<keyword evidence="1" id="KW-1133">Transmembrane helix</keyword>
<keyword evidence="1" id="KW-0472">Membrane</keyword>
<keyword evidence="4" id="KW-1185">Reference proteome</keyword>
<dbReference type="EMBL" id="CP022133">
    <property type="protein sequence ID" value="ASG66658.1"/>
    <property type="molecule type" value="Genomic_DNA"/>
</dbReference>